<dbReference type="Gramene" id="Aco011973.1.mrna1">
    <property type="protein sequence ID" value="Aco011973.1.mrna1"/>
    <property type="gene ID" value="Aco011973.1.path1"/>
</dbReference>
<keyword evidence="3 6" id="KW-0645">Protease</keyword>
<dbReference type="RefSeq" id="XP_020084414.1">
    <property type="nucleotide sequence ID" value="XM_020228825.1"/>
</dbReference>
<evidence type="ECO:0000313" key="10">
    <source>
        <dbReference type="Proteomes" id="UP000092600"/>
    </source>
</evidence>
<dbReference type="PANTHER" id="PTHR42881">
    <property type="entry name" value="PROLYL ENDOPEPTIDASE"/>
    <property type="match status" value="1"/>
</dbReference>
<reference evidence="9 10" key="1">
    <citation type="journal article" date="2016" name="DNA Res.">
        <title>The draft genome of MD-2 pineapple using hybrid error correction of long reads.</title>
        <authorList>
            <person name="Redwan R.M."/>
            <person name="Saidin A."/>
            <person name="Kumar S.V."/>
        </authorList>
    </citation>
    <scope>NUCLEOTIDE SEQUENCE [LARGE SCALE GENOMIC DNA]</scope>
    <source>
        <strain evidence="10">cv. MD2</strain>
        <tissue evidence="9">Leaf</tissue>
    </source>
</reference>
<dbReference type="GO" id="GO:0004252">
    <property type="term" value="F:serine-type endopeptidase activity"/>
    <property type="evidence" value="ECO:0007669"/>
    <property type="project" value="UniProtKB-UniRule"/>
</dbReference>
<keyword evidence="4 6" id="KW-0378">Hydrolase</keyword>
<accession>A0A199VG02</accession>
<dbReference type="InterPro" id="IPR001375">
    <property type="entry name" value="Peptidase_S9_cat"/>
</dbReference>
<dbReference type="FunFam" id="3.40.50.1820:FF:000005">
    <property type="entry name" value="Prolyl endopeptidase"/>
    <property type="match status" value="1"/>
</dbReference>
<keyword evidence="5 6" id="KW-0720">Serine protease</keyword>
<dbReference type="EMBL" id="LSRQ01001924">
    <property type="protein sequence ID" value="OAY76039.1"/>
    <property type="molecule type" value="Genomic_DNA"/>
</dbReference>
<evidence type="ECO:0000259" key="7">
    <source>
        <dbReference type="Pfam" id="PF00326"/>
    </source>
</evidence>
<reference evidence="12" key="2">
    <citation type="submission" date="2025-04" db="UniProtKB">
        <authorList>
            <consortium name="RefSeq"/>
        </authorList>
    </citation>
    <scope>IDENTIFICATION</scope>
    <source>
        <tissue evidence="12">Leaf</tissue>
    </source>
</reference>
<dbReference type="GO" id="GO:0005829">
    <property type="term" value="C:cytosol"/>
    <property type="evidence" value="ECO:0007669"/>
    <property type="project" value="TreeGrafter"/>
</dbReference>
<dbReference type="Pfam" id="PF02897">
    <property type="entry name" value="Peptidase_S9_N"/>
    <property type="match status" value="1"/>
</dbReference>
<dbReference type="EC" id="3.4.21.-" evidence="6"/>
<dbReference type="InterPro" id="IPR051167">
    <property type="entry name" value="Prolyl_oligopep/macrocyclase"/>
</dbReference>
<proteinExistence type="inferred from homology"/>
<dbReference type="AlphaFoldDB" id="A0A199VG02"/>
<dbReference type="OrthoDB" id="248387at2759"/>
<dbReference type="PANTHER" id="PTHR42881:SF2">
    <property type="entry name" value="PROLYL ENDOPEPTIDASE"/>
    <property type="match status" value="1"/>
</dbReference>
<evidence type="ECO:0000313" key="11">
    <source>
        <dbReference type="Proteomes" id="UP000515123"/>
    </source>
</evidence>
<dbReference type="InterPro" id="IPR029058">
    <property type="entry name" value="AB_hydrolase_fold"/>
</dbReference>
<dbReference type="PRINTS" id="PR00862">
    <property type="entry name" value="PROLIGOPTASE"/>
</dbReference>
<evidence type="ECO:0000256" key="1">
    <source>
        <dbReference type="ARBA" id="ARBA00001070"/>
    </source>
</evidence>
<dbReference type="InterPro" id="IPR002470">
    <property type="entry name" value="Peptidase_S9A"/>
</dbReference>
<dbReference type="FunFam" id="2.130.10.120:FF:000001">
    <property type="entry name" value="Prolyl endopeptidase"/>
    <property type="match status" value="1"/>
</dbReference>
<evidence type="ECO:0000256" key="4">
    <source>
        <dbReference type="ARBA" id="ARBA00022801"/>
    </source>
</evidence>
<dbReference type="Gene3D" id="2.130.10.120">
    <property type="entry name" value="Prolyl oligopeptidase, N-terminal domain"/>
    <property type="match status" value="1"/>
</dbReference>
<dbReference type="PROSITE" id="PS00708">
    <property type="entry name" value="PRO_ENDOPEP_SER"/>
    <property type="match status" value="1"/>
</dbReference>
<evidence type="ECO:0000313" key="9">
    <source>
        <dbReference type="EMBL" id="OAY76039.1"/>
    </source>
</evidence>
<feature type="domain" description="Peptidase S9A N-terminal" evidence="8">
    <location>
        <begin position="14"/>
        <end position="435"/>
    </location>
</feature>
<dbReference type="InterPro" id="IPR002471">
    <property type="entry name" value="Pept_S9_AS"/>
</dbReference>
<dbReference type="Proteomes" id="UP000092600">
    <property type="component" value="Unassembled WGS sequence"/>
</dbReference>
<evidence type="ECO:0000259" key="8">
    <source>
        <dbReference type="Pfam" id="PF02897"/>
    </source>
</evidence>
<feature type="domain" description="Peptidase S9 prolyl oligopeptidase catalytic" evidence="7">
    <location>
        <begin position="500"/>
        <end position="729"/>
    </location>
</feature>
<dbReference type="InterPro" id="IPR023302">
    <property type="entry name" value="Pept_S9A_N"/>
</dbReference>
<dbReference type="SUPFAM" id="SSF53474">
    <property type="entry name" value="alpha/beta-Hydrolases"/>
    <property type="match status" value="1"/>
</dbReference>
<evidence type="ECO:0000256" key="6">
    <source>
        <dbReference type="RuleBase" id="RU368024"/>
    </source>
</evidence>
<comment type="catalytic activity">
    <reaction evidence="1">
        <text>Hydrolysis of Pro-|-Xaa &gt;&gt; Ala-|-Xaa in oligopeptides.</text>
        <dbReference type="EC" id="3.4.21.26"/>
    </reaction>
</comment>
<dbReference type="GO" id="GO:0070012">
    <property type="term" value="F:oligopeptidase activity"/>
    <property type="evidence" value="ECO:0007669"/>
    <property type="project" value="TreeGrafter"/>
</dbReference>
<dbReference type="GeneID" id="109707512"/>
<dbReference type="GO" id="GO:0006508">
    <property type="term" value="P:proteolysis"/>
    <property type="evidence" value="ECO:0007669"/>
    <property type="project" value="UniProtKB-KW"/>
</dbReference>
<evidence type="ECO:0000256" key="2">
    <source>
        <dbReference type="ARBA" id="ARBA00005228"/>
    </source>
</evidence>
<gene>
    <name evidence="12" type="primary">LOC109707512</name>
    <name evidence="9" type="ORF">ACMD2_16035</name>
</gene>
<comment type="similarity">
    <text evidence="2 6">Belongs to the peptidase S9A family.</text>
</comment>
<organism evidence="9 10">
    <name type="scientific">Ananas comosus</name>
    <name type="common">Pineapple</name>
    <name type="synonym">Ananas ananas</name>
    <dbReference type="NCBI Taxonomy" id="4615"/>
    <lineage>
        <taxon>Eukaryota</taxon>
        <taxon>Viridiplantae</taxon>
        <taxon>Streptophyta</taxon>
        <taxon>Embryophyta</taxon>
        <taxon>Tracheophyta</taxon>
        <taxon>Spermatophyta</taxon>
        <taxon>Magnoliopsida</taxon>
        <taxon>Liliopsida</taxon>
        <taxon>Poales</taxon>
        <taxon>Bromeliaceae</taxon>
        <taxon>Bromelioideae</taxon>
        <taxon>Ananas</taxon>
    </lineage>
</organism>
<dbReference type="SUPFAM" id="SSF50993">
    <property type="entry name" value="Peptidase/esterase 'gauge' domain"/>
    <property type="match status" value="1"/>
</dbReference>
<evidence type="ECO:0000256" key="3">
    <source>
        <dbReference type="ARBA" id="ARBA00022670"/>
    </source>
</evidence>
<dbReference type="STRING" id="4615.A0A199VG02"/>
<sequence>MGSLPDLLPPLRYPSARRDDSVVDDYHGVLVPDPYRWLEDPDAEEVKEFVEMQVELTDSVLAQCGERERLRRRITELYDHPRYGTPFKRGSKYFYFHNSGLQAQSVLYVQNELEGKAEVLLDPNTLSEDGTVALTMLAVREDGKYLAYGLSENGSDWVTIKVMSIEDKQCQPDTLSWVKFSTISWTHDGKGFFYSRYPAPKERVGLDVGTKTNINLNQELYYHFLGTDQLEDILCWKDPEHPKYKFGVYVTEDGKYVLLYISEDCDPVNKLYYFDLSLLPHGLEHLLHFKGVSETLPFVKLVDNFEAQYAAVANDDSEFTFITNKGAPRYKLVRVDLKEPQLWTEVLPEDEKAVLKSAEAVNGNQLLVSYLLDVKYVLQIRDLRTGQLLHNLPVDIGSICGISGRRENSEVFFSFTSFLTPGIIYRCNLATEVPEMKIFREATVPGFDRIAFEVKQHFFSSKDGTKIPMFIVSKKNIELDGSHPTLVYGYGGFSCSLTPYFSVSRIVLIRSLGVVFCTANIRGGGEYGEEWHKSGSLAKKQNCFDDFIAAAEFLISTGYTNPKSLCIEGGSNGGLLVAACINQRPDLFGCALAHVGVMDMLRFHKFTIGHAWTSDYGCSDNEEEFQWLIKYSPLHNVKRPWERSAEQHCQYPSTMLLTADHDDRVVPLHSLKLLATMQYLLCTSLESKPQTNPIIARIERKAGHGFGCPTQKLIDEAADRYSFMAKMLGVSWID</sequence>
<keyword evidence="11" id="KW-1185">Reference proteome</keyword>
<dbReference type="Gene3D" id="3.40.50.1820">
    <property type="entry name" value="alpha/beta hydrolase"/>
    <property type="match status" value="1"/>
</dbReference>
<dbReference type="Proteomes" id="UP000515123">
    <property type="component" value="Linkage group 3"/>
</dbReference>
<evidence type="ECO:0000256" key="5">
    <source>
        <dbReference type="ARBA" id="ARBA00022825"/>
    </source>
</evidence>
<name>A0A199VG02_ANACO</name>
<dbReference type="Pfam" id="PF00326">
    <property type="entry name" value="Peptidase_S9"/>
    <property type="match status" value="1"/>
</dbReference>
<protein>
    <recommendedName>
        <fullName evidence="6">Prolyl endopeptidase</fullName>
        <ecNumber evidence="6">3.4.21.-</ecNumber>
    </recommendedName>
</protein>
<evidence type="ECO:0000313" key="12">
    <source>
        <dbReference type="RefSeq" id="XP_020084414.1"/>
    </source>
</evidence>